<sequence>MKIQNMVENRHLAKSVHDAGWGAFCQKLDYKCKNNGGSFVRIKPHYTSQNCSSCGERVKMALSVRAHVCQSCGTVLDRDHNAAINIVSNCINKRFRL</sequence>
<dbReference type="AlphaFoldDB" id="A0A7T6Z6W0"/>
<dbReference type="Proteomes" id="UP000595823">
    <property type="component" value="Chromosome"/>
</dbReference>
<keyword evidence="4" id="KW-1185">Reference proteome</keyword>
<proteinExistence type="predicted"/>
<dbReference type="GO" id="GO:0003677">
    <property type="term" value="F:DNA binding"/>
    <property type="evidence" value="ECO:0007669"/>
    <property type="project" value="UniProtKB-KW"/>
</dbReference>
<dbReference type="InterPro" id="IPR010095">
    <property type="entry name" value="Cas12f1-like_TNB"/>
</dbReference>
<keyword evidence="1" id="KW-0238">DNA-binding</keyword>
<organism evidence="3 4">
    <name type="scientific">Salicibibacter cibarius</name>
    <dbReference type="NCBI Taxonomy" id="2743000"/>
    <lineage>
        <taxon>Bacteria</taxon>
        <taxon>Bacillati</taxon>
        <taxon>Bacillota</taxon>
        <taxon>Bacilli</taxon>
        <taxon>Bacillales</taxon>
        <taxon>Bacillaceae</taxon>
        <taxon>Salicibibacter</taxon>
    </lineage>
</organism>
<gene>
    <name evidence="3" type="ORF">HUG15_19055</name>
</gene>
<accession>A0A7T6Z6W0</accession>
<evidence type="ECO:0000259" key="2">
    <source>
        <dbReference type="Pfam" id="PF07282"/>
    </source>
</evidence>
<dbReference type="Pfam" id="PF07282">
    <property type="entry name" value="Cas12f1-like_TNB"/>
    <property type="match status" value="1"/>
</dbReference>
<evidence type="ECO:0000313" key="3">
    <source>
        <dbReference type="EMBL" id="QQK77471.1"/>
    </source>
</evidence>
<dbReference type="EMBL" id="CP054705">
    <property type="protein sequence ID" value="QQK77471.1"/>
    <property type="molecule type" value="Genomic_DNA"/>
</dbReference>
<evidence type="ECO:0000256" key="1">
    <source>
        <dbReference type="ARBA" id="ARBA00023125"/>
    </source>
</evidence>
<evidence type="ECO:0000313" key="4">
    <source>
        <dbReference type="Proteomes" id="UP000595823"/>
    </source>
</evidence>
<dbReference type="KEGG" id="scia:HUG15_19055"/>
<dbReference type="NCBIfam" id="NF040570">
    <property type="entry name" value="guided_TnpB"/>
    <property type="match status" value="1"/>
</dbReference>
<name>A0A7T6Z6W0_9BACI</name>
<feature type="domain" description="Cas12f1-like TNB" evidence="2">
    <location>
        <begin position="21"/>
        <end position="86"/>
    </location>
</feature>
<reference evidence="3 4" key="1">
    <citation type="submission" date="2020-06" db="EMBL/GenBank/DDBJ databases">
        <title>Genomic analysis of Salicibibacter sp. NKC5-3.</title>
        <authorList>
            <person name="Oh Y.J."/>
        </authorList>
    </citation>
    <scope>NUCLEOTIDE SEQUENCE [LARGE SCALE GENOMIC DNA]</scope>
    <source>
        <strain evidence="3 4">NKC5-3</strain>
    </source>
</reference>
<protein>
    <submittedName>
        <fullName evidence="3">Transposase</fullName>
    </submittedName>
</protein>